<dbReference type="HAMAP" id="MF_01416">
    <property type="entry name" value="ATP_synth_delta_bact"/>
    <property type="match status" value="1"/>
</dbReference>
<evidence type="ECO:0000256" key="3">
    <source>
        <dbReference type="ARBA" id="ARBA00022781"/>
    </source>
</evidence>
<evidence type="ECO:0000313" key="9">
    <source>
        <dbReference type="Proteomes" id="UP000673975"/>
    </source>
</evidence>
<keyword evidence="5 7" id="KW-0472">Membrane</keyword>
<dbReference type="GO" id="GO:0045259">
    <property type="term" value="C:proton-transporting ATP synthase complex"/>
    <property type="evidence" value="ECO:0007669"/>
    <property type="project" value="UniProtKB-KW"/>
</dbReference>
<dbReference type="AlphaFoldDB" id="A0A8J7RSX8"/>
<keyword evidence="2 7" id="KW-0813">Transport</keyword>
<dbReference type="Proteomes" id="UP000673975">
    <property type="component" value="Unassembled WGS sequence"/>
</dbReference>
<dbReference type="GO" id="GO:0005886">
    <property type="term" value="C:plasma membrane"/>
    <property type="evidence" value="ECO:0007669"/>
    <property type="project" value="UniProtKB-SubCell"/>
</dbReference>
<keyword evidence="7" id="KW-1003">Cell membrane</keyword>
<evidence type="ECO:0000256" key="1">
    <source>
        <dbReference type="ARBA" id="ARBA00004370"/>
    </source>
</evidence>
<protein>
    <recommendedName>
        <fullName evidence="7">ATP synthase subunit delta</fullName>
    </recommendedName>
    <alternativeName>
        <fullName evidence="7">ATP synthase F(1) sector subunit delta</fullName>
    </alternativeName>
    <alternativeName>
        <fullName evidence="7">F-type ATPase subunit delta</fullName>
        <shortName evidence="7">F-ATPase subunit delta</shortName>
    </alternativeName>
</protein>
<dbReference type="NCBIfam" id="TIGR01145">
    <property type="entry name" value="ATP_synt_delta"/>
    <property type="match status" value="1"/>
</dbReference>
<gene>
    <name evidence="7 8" type="primary">atpH</name>
    <name evidence="8" type="ORF">NATSA_06835</name>
</gene>
<evidence type="ECO:0000313" key="8">
    <source>
        <dbReference type="EMBL" id="MBP3192372.1"/>
    </source>
</evidence>
<comment type="caution">
    <text evidence="8">The sequence shown here is derived from an EMBL/GenBank/DDBJ whole genome shotgun (WGS) entry which is preliminary data.</text>
</comment>
<evidence type="ECO:0000256" key="6">
    <source>
        <dbReference type="ARBA" id="ARBA00023310"/>
    </source>
</evidence>
<name>A0A8J7RSX8_9BACT</name>
<reference evidence="8" key="1">
    <citation type="submission" date="2021-02" db="EMBL/GenBank/DDBJ databases">
        <title>Natronogracilivirga saccharolytica gen. nov. sp. nov. a new anaerobic, haloalkiliphilic carbohydrate-fermenting bacterium from soda lake and proposing of Cyclonatronumiaceae fam. nov. in the phylum Balneolaeota.</title>
        <authorList>
            <person name="Zhilina T.N."/>
            <person name="Sorokin D.Y."/>
            <person name="Zavarzina D.G."/>
            <person name="Toshchakov S.V."/>
            <person name="Kublanov I.V."/>
        </authorList>
    </citation>
    <scope>NUCLEOTIDE SEQUENCE</scope>
    <source>
        <strain evidence="8">Z-1702</strain>
    </source>
</reference>
<dbReference type="Pfam" id="PF00213">
    <property type="entry name" value="OSCP"/>
    <property type="match status" value="1"/>
</dbReference>
<dbReference type="Gene3D" id="1.10.520.20">
    <property type="entry name" value="N-terminal domain of the delta subunit of the F1F0-ATP synthase"/>
    <property type="match status" value="1"/>
</dbReference>
<evidence type="ECO:0000256" key="5">
    <source>
        <dbReference type="ARBA" id="ARBA00023136"/>
    </source>
</evidence>
<organism evidence="8 9">
    <name type="scientific">Natronogracilivirga saccharolytica</name>
    <dbReference type="NCBI Taxonomy" id="2812953"/>
    <lineage>
        <taxon>Bacteria</taxon>
        <taxon>Pseudomonadati</taxon>
        <taxon>Balneolota</taxon>
        <taxon>Balneolia</taxon>
        <taxon>Balneolales</taxon>
        <taxon>Cyclonatronaceae</taxon>
        <taxon>Natronogracilivirga</taxon>
    </lineage>
</organism>
<keyword evidence="6 7" id="KW-0066">ATP synthesis</keyword>
<keyword evidence="7" id="KW-0139">CF(1)</keyword>
<dbReference type="PRINTS" id="PR00125">
    <property type="entry name" value="ATPASEDELTA"/>
</dbReference>
<evidence type="ECO:0000256" key="7">
    <source>
        <dbReference type="HAMAP-Rule" id="MF_01416"/>
    </source>
</evidence>
<keyword evidence="9" id="KW-1185">Reference proteome</keyword>
<dbReference type="PANTHER" id="PTHR11910">
    <property type="entry name" value="ATP SYNTHASE DELTA CHAIN"/>
    <property type="match status" value="1"/>
</dbReference>
<comment type="function">
    <text evidence="7">This protein is part of the stalk that links CF(0) to CF(1). It either transmits conformational changes from CF(0) to CF(1) or is implicated in proton conduction.</text>
</comment>
<proteinExistence type="inferred from homology"/>
<dbReference type="InterPro" id="IPR026015">
    <property type="entry name" value="ATP_synth_OSCP/delta_N_sf"/>
</dbReference>
<accession>A0A8J7RSX8</accession>
<keyword evidence="4 7" id="KW-0406">Ion transport</keyword>
<dbReference type="SUPFAM" id="SSF47928">
    <property type="entry name" value="N-terminal domain of the delta subunit of the F1F0-ATP synthase"/>
    <property type="match status" value="1"/>
</dbReference>
<dbReference type="EMBL" id="JAFIDN010000004">
    <property type="protein sequence ID" value="MBP3192372.1"/>
    <property type="molecule type" value="Genomic_DNA"/>
</dbReference>
<sequence length="181" mass="20550">MIISKVAKRYATALFLEAKNRKELENVAADMQRINETILGSRELQIFLKSHIISRQNKKSTLDELFSKDISELSRQFISLILEKRREDQLSGICGYFGVLFNKEQGLLEIEVFVVKKPDAGLEKQLKKALESRTGSKVNLSYIEDHSLKGGMAVRINDTVIDGTIKHKLQQLELTLQQAGM</sequence>
<evidence type="ECO:0000256" key="2">
    <source>
        <dbReference type="ARBA" id="ARBA00022448"/>
    </source>
</evidence>
<dbReference type="RefSeq" id="WP_210511273.1">
    <property type="nucleotide sequence ID" value="NZ_JAFIDN010000004.1"/>
</dbReference>
<comment type="subcellular location">
    <subcellularLocation>
        <location evidence="7">Cell membrane</location>
        <topology evidence="7">Peripheral membrane protein</topology>
    </subcellularLocation>
    <subcellularLocation>
        <location evidence="1">Membrane</location>
    </subcellularLocation>
</comment>
<dbReference type="GO" id="GO:0046933">
    <property type="term" value="F:proton-transporting ATP synthase activity, rotational mechanism"/>
    <property type="evidence" value="ECO:0007669"/>
    <property type="project" value="UniProtKB-UniRule"/>
</dbReference>
<evidence type="ECO:0000256" key="4">
    <source>
        <dbReference type="ARBA" id="ARBA00023065"/>
    </source>
</evidence>
<comment type="function">
    <text evidence="7">F(1)F(0) ATP synthase produces ATP from ADP in the presence of a proton or sodium gradient. F-type ATPases consist of two structural domains, F(1) containing the extramembraneous catalytic core and F(0) containing the membrane proton channel, linked together by a central stalk and a peripheral stalk. During catalysis, ATP synthesis in the catalytic domain of F(1) is coupled via a rotary mechanism of the central stalk subunits to proton translocation.</text>
</comment>
<comment type="similarity">
    <text evidence="7">Belongs to the ATPase delta chain family.</text>
</comment>
<keyword evidence="3 7" id="KW-0375">Hydrogen ion transport</keyword>
<dbReference type="InterPro" id="IPR000711">
    <property type="entry name" value="ATPase_OSCP/dsu"/>
</dbReference>